<accession>A0A8J2ULL7</accession>
<reference evidence="3" key="2">
    <citation type="submission" date="2020-09" db="EMBL/GenBank/DDBJ databases">
        <authorList>
            <person name="Sun Q."/>
            <person name="Sedlacek I."/>
        </authorList>
    </citation>
    <scope>NUCLEOTIDE SEQUENCE</scope>
    <source>
        <strain evidence="3">CCM 7086</strain>
    </source>
</reference>
<gene>
    <name evidence="3" type="ORF">GCM10007205_07450</name>
</gene>
<evidence type="ECO:0000256" key="1">
    <source>
        <dbReference type="SAM" id="SignalP"/>
    </source>
</evidence>
<dbReference type="AlphaFoldDB" id="A0A8J2ULL7"/>
<evidence type="ECO:0000259" key="2">
    <source>
        <dbReference type="Pfam" id="PF13472"/>
    </source>
</evidence>
<reference evidence="3" key="1">
    <citation type="journal article" date="2014" name="Int. J. Syst. Evol. Microbiol.">
        <title>Complete genome sequence of Corynebacterium casei LMG S-19264T (=DSM 44701T), isolated from a smear-ripened cheese.</title>
        <authorList>
            <consortium name="US DOE Joint Genome Institute (JGI-PGF)"/>
            <person name="Walter F."/>
            <person name="Albersmeier A."/>
            <person name="Kalinowski J."/>
            <person name="Ruckert C."/>
        </authorList>
    </citation>
    <scope>NUCLEOTIDE SEQUENCE</scope>
    <source>
        <strain evidence="3">CCM 7086</strain>
    </source>
</reference>
<dbReference type="CDD" id="cd01822">
    <property type="entry name" value="Lysophospholipase_L1_like"/>
    <property type="match status" value="1"/>
</dbReference>
<comment type="caution">
    <text evidence="3">The sequence shown here is derived from an EMBL/GenBank/DDBJ whole genome shotgun (WGS) entry which is preliminary data.</text>
</comment>
<dbReference type="InterPro" id="IPR051532">
    <property type="entry name" value="Ester_Hydrolysis_Enzymes"/>
</dbReference>
<evidence type="ECO:0000313" key="3">
    <source>
        <dbReference type="EMBL" id="GGC00658.1"/>
    </source>
</evidence>
<dbReference type="EMBL" id="BMCG01000002">
    <property type="protein sequence ID" value="GGC00658.1"/>
    <property type="molecule type" value="Genomic_DNA"/>
</dbReference>
<keyword evidence="1" id="KW-0732">Signal</keyword>
<dbReference type="Proteomes" id="UP000620266">
    <property type="component" value="Unassembled WGS sequence"/>
</dbReference>
<dbReference type="SUPFAM" id="SSF52266">
    <property type="entry name" value="SGNH hydrolase"/>
    <property type="match status" value="1"/>
</dbReference>
<feature type="signal peptide" evidence="1">
    <location>
        <begin position="1"/>
        <end position="18"/>
    </location>
</feature>
<dbReference type="InterPro" id="IPR036514">
    <property type="entry name" value="SGNH_hydro_sf"/>
</dbReference>
<protein>
    <submittedName>
        <fullName evidence="3">Arylesterase</fullName>
    </submittedName>
</protein>
<sequence length="202" mass="21596">MRATLAVALLALSVNAYSASKVIVVLGDSLSAEYGLQRGEGWVQLMQQRMAAEKIQGTIVNASISGETTSGGRARLQGLLERHKPDVVVVELGGNDALRGLPLSSTRDNLLNMVKSAQAVKAKVLLVGMQIPPNYGGDYTRQFAAVFPAVAKETGAALVPFMLKGVAEKPELFQPDRIHPAPAAHPIILDNIWPRIKPLIAK</sequence>
<dbReference type="Pfam" id="PF13472">
    <property type="entry name" value="Lipase_GDSL_2"/>
    <property type="match status" value="1"/>
</dbReference>
<feature type="chain" id="PRO_5035237462" evidence="1">
    <location>
        <begin position="19"/>
        <end position="202"/>
    </location>
</feature>
<name>A0A8J2ULL7_9BURK</name>
<dbReference type="Gene3D" id="3.40.50.1110">
    <property type="entry name" value="SGNH hydrolase"/>
    <property type="match status" value="1"/>
</dbReference>
<dbReference type="PANTHER" id="PTHR30383:SF24">
    <property type="entry name" value="THIOESTERASE 1_PROTEASE 1_LYSOPHOSPHOLIPASE L1"/>
    <property type="match status" value="1"/>
</dbReference>
<dbReference type="InterPro" id="IPR013830">
    <property type="entry name" value="SGNH_hydro"/>
</dbReference>
<evidence type="ECO:0000313" key="4">
    <source>
        <dbReference type="Proteomes" id="UP000620266"/>
    </source>
</evidence>
<dbReference type="PANTHER" id="PTHR30383">
    <property type="entry name" value="THIOESTERASE 1/PROTEASE 1/LYSOPHOSPHOLIPASE L1"/>
    <property type="match status" value="1"/>
</dbReference>
<organism evidence="3 4">
    <name type="scientific">Oxalicibacterium flavum</name>
    <dbReference type="NCBI Taxonomy" id="179467"/>
    <lineage>
        <taxon>Bacteria</taxon>
        <taxon>Pseudomonadati</taxon>
        <taxon>Pseudomonadota</taxon>
        <taxon>Betaproteobacteria</taxon>
        <taxon>Burkholderiales</taxon>
        <taxon>Oxalobacteraceae</taxon>
        <taxon>Oxalicibacterium</taxon>
    </lineage>
</organism>
<proteinExistence type="predicted"/>
<dbReference type="RefSeq" id="WP_229728618.1">
    <property type="nucleotide sequence ID" value="NZ_BMCG01000002.1"/>
</dbReference>
<feature type="domain" description="SGNH hydrolase-type esterase" evidence="2">
    <location>
        <begin position="25"/>
        <end position="185"/>
    </location>
</feature>
<dbReference type="GO" id="GO:0004622">
    <property type="term" value="F:phosphatidylcholine lysophospholipase activity"/>
    <property type="evidence" value="ECO:0007669"/>
    <property type="project" value="TreeGrafter"/>
</dbReference>
<keyword evidence="4" id="KW-1185">Reference proteome</keyword>